<sequence length="142" mass="15321">MAESGKPIMYGRGGAGNVTTKKEKVPSPNVETTPTLKSKMYTTGRGGTGNMAKNDPERPEEARRAQDVDIPGLTLPEGSHHTGRGGAANKYTPSEIEQQQARMNNEKVRSESFRRSGSKERGGIRALADKAKDAVTGKHNEK</sequence>
<dbReference type="AlphaFoldDB" id="A0A072P0Y4"/>
<dbReference type="HOGENOM" id="CLU_082191_1_1_1"/>
<comment type="caution">
    <text evidence="2">The sequence shown here is derived from an EMBL/GenBank/DDBJ whole genome shotgun (WGS) entry which is preliminary data.</text>
</comment>
<evidence type="ECO:0000256" key="1">
    <source>
        <dbReference type="SAM" id="MobiDB-lite"/>
    </source>
</evidence>
<dbReference type="PANTHER" id="PTHR34693">
    <property type="entry name" value="PROTEIN PAR32"/>
    <property type="match status" value="1"/>
</dbReference>
<dbReference type="PANTHER" id="PTHR34693:SF1">
    <property type="entry name" value="PROTEIN PAR32"/>
    <property type="match status" value="1"/>
</dbReference>
<feature type="region of interest" description="Disordered" evidence="1">
    <location>
        <begin position="1"/>
        <end position="142"/>
    </location>
</feature>
<gene>
    <name evidence="2" type="ORF">A1O9_10165</name>
</gene>
<dbReference type="InterPro" id="IPR053203">
    <property type="entry name" value="Cisplatin_resist-associated"/>
</dbReference>
<protein>
    <submittedName>
        <fullName evidence="2">Uncharacterized protein</fullName>
    </submittedName>
</protein>
<dbReference type="RefSeq" id="XP_013256354.1">
    <property type="nucleotide sequence ID" value="XM_013400900.1"/>
</dbReference>
<feature type="compositionally biased region" description="Basic and acidic residues" evidence="1">
    <location>
        <begin position="104"/>
        <end position="142"/>
    </location>
</feature>
<dbReference type="EMBL" id="AMGV01000012">
    <property type="protein sequence ID" value="KEF53764.1"/>
    <property type="molecule type" value="Genomic_DNA"/>
</dbReference>
<proteinExistence type="predicted"/>
<keyword evidence="3" id="KW-1185">Reference proteome</keyword>
<organism evidence="2 3">
    <name type="scientific">Exophiala aquamarina CBS 119918</name>
    <dbReference type="NCBI Taxonomy" id="1182545"/>
    <lineage>
        <taxon>Eukaryota</taxon>
        <taxon>Fungi</taxon>
        <taxon>Dikarya</taxon>
        <taxon>Ascomycota</taxon>
        <taxon>Pezizomycotina</taxon>
        <taxon>Eurotiomycetes</taxon>
        <taxon>Chaetothyriomycetidae</taxon>
        <taxon>Chaetothyriales</taxon>
        <taxon>Herpotrichiellaceae</taxon>
        <taxon>Exophiala</taxon>
    </lineage>
</organism>
<accession>A0A072P0Y4</accession>
<feature type="compositionally biased region" description="Basic and acidic residues" evidence="1">
    <location>
        <begin position="54"/>
        <end position="67"/>
    </location>
</feature>
<evidence type="ECO:0000313" key="3">
    <source>
        <dbReference type="Proteomes" id="UP000027920"/>
    </source>
</evidence>
<reference evidence="2 3" key="1">
    <citation type="submission" date="2013-03" db="EMBL/GenBank/DDBJ databases">
        <title>The Genome Sequence of Exophiala aquamarina CBS 119918.</title>
        <authorList>
            <consortium name="The Broad Institute Genomics Platform"/>
            <person name="Cuomo C."/>
            <person name="de Hoog S."/>
            <person name="Gorbushina A."/>
            <person name="Walker B."/>
            <person name="Young S.K."/>
            <person name="Zeng Q."/>
            <person name="Gargeya S."/>
            <person name="Fitzgerald M."/>
            <person name="Haas B."/>
            <person name="Abouelleil A."/>
            <person name="Allen A.W."/>
            <person name="Alvarado L."/>
            <person name="Arachchi H.M."/>
            <person name="Berlin A.M."/>
            <person name="Chapman S.B."/>
            <person name="Gainer-Dewar J."/>
            <person name="Goldberg J."/>
            <person name="Griggs A."/>
            <person name="Gujja S."/>
            <person name="Hansen M."/>
            <person name="Howarth C."/>
            <person name="Imamovic A."/>
            <person name="Ireland A."/>
            <person name="Larimer J."/>
            <person name="McCowan C."/>
            <person name="Murphy C."/>
            <person name="Pearson M."/>
            <person name="Poon T.W."/>
            <person name="Priest M."/>
            <person name="Roberts A."/>
            <person name="Saif S."/>
            <person name="Shea T."/>
            <person name="Sisk P."/>
            <person name="Sykes S."/>
            <person name="Wortman J."/>
            <person name="Nusbaum C."/>
            <person name="Birren B."/>
        </authorList>
    </citation>
    <scope>NUCLEOTIDE SEQUENCE [LARGE SCALE GENOMIC DNA]</scope>
    <source>
        <strain evidence="2 3">CBS 119918</strain>
    </source>
</reference>
<dbReference type="VEuPathDB" id="FungiDB:A1O9_10165"/>
<dbReference type="Proteomes" id="UP000027920">
    <property type="component" value="Unassembled WGS sequence"/>
</dbReference>
<dbReference type="OrthoDB" id="3063476at2759"/>
<dbReference type="GeneID" id="25285070"/>
<feature type="compositionally biased region" description="Polar residues" evidence="1">
    <location>
        <begin position="91"/>
        <end position="103"/>
    </location>
</feature>
<dbReference type="Pfam" id="PF12223">
    <property type="entry name" value="DUF3602"/>
    <property type="match status" value="1"/>
</dbReference>
<dbReference type="InterPro" id="IPR022024">
    <property type="entry name" value="DUF3602"/>
</dbReference>
<name>A0A072P0Y4_9EURO</name>
<evidence type="ECO:0000313" key="2">
    <source>
        <dbReference type="EMBL" id="KEF53764.1"/>
    </source>
</evidence>